<proteinExistence type="predicted"/>
<dbReference type="RefSeq" id="WP_394839150.1">
    <property type="nucleotide sequence ID" value="NZ_CP089929.1"/>
</dbReference>
<feature type="transmembrane region" description="Helical" evidence="1">
    <location>
        <begin position="207"/>
        <end position="226"/>
    </location>
</feature>
<organism evidence="2 3">
    <name type="scientific">Pendulispora rubella</name>
    <dbReference type="NCBI Taxonomy" id="2741070"/>
    <lineage>
        <taxon>Bacteria</taxon>
        <taxon>Pseudomonadati</taxon>
        <taxon>Myxococcota</taxon>
        <taxon>Myxococcia</taxon>
        <taxon>Myxococcales</taxon>
        <taxon>Sorangiineae</taxon>
        <taxon>Pendulisporaceae</taxon>
        <taxon>Pendulispora</taxon>
    </lineage>
</organism>
<name>A0ABZ2LK03_9BACT</name>
<accession>A0ABZ2LK03</accession>
<protein>
    <submittedName>
        <fullName evidence="2">Uncharacterized protein</fullName>
    </submittedName>
</protein>
<reference evidence="2" key="1">
    <citation type="submission" date="2021-12" db="EMBL/GenBank/DDBJ databases">
        <title>Discovery of the Pendulisporaceae a myxobacterial family with distinct sporulation behavior and unique specialized metabolism.</title>
        <authorList>
            <person name="Garcia R."/>
            <person name="Popoff A."/>
            <person name="Bader C.D."/>
            <person name="Loehr J."/>
            <person name="Walesch S."/>
            <person name="Walt C."/>
            <person name="Boldt J."/>
            <person name="Bunk B."/>
            <person name="Haeckl F.J.F.P.J."/>
            <person name="Gunesch A.P."/>
            <person name="Birkelbach J."/>
            <person name="Nuebel U."/>
            <person name="Pietschmann T."/>
            <person name="Bach T."/>
            <person name="Mueller R."/>
        </authorList>
    </citation>
    <scope>NUCLEOTIDE SEQUENCE</scope>
    <source>
        <strain evidence="2">MSr11367</strain>
    </source>
</reference>
<dbReference type="EMBL" id="CP089983">
    <property type="protein sequence ID" value="WXB09476.1"/>
    <property type="molecule type" value="Genomic_DNA"/>
</dbReference>
<feature type="transmembrane region" description="Helical" evidence="1">
    <location>
        <begin position="60"/>
        <end position="80"/>
    </location>
</feature>
<keyword evidence="3" id="KW-1185">Reference proteome</keyword>
<feature type="transmembrane region" description="Helical" evidence="1">
    <location>
        <begin position="146"/>
        <end position="165"/>
    </location>
</feature>
<evidence type="ECO:0000313" key="3">
    <source>
        <dbReference type="Proteomes" id="UP001374803"/>
    </source>
</evidence>
<keyword evidence="1" id="KW-0812">Transmembrane</keyword>
<evidence type="ECO:0000256" key="1">
    <source>
        <dbReference type="SAM" id="Phobius"/>
    </source>
</evidence>
<keyword evidence="1" id="KW-1133">Transmembrane helix</keyword>
<evidence type="ECO:0000313" key="2">
    <source>
        <dbReference type="EMBL" id="WXB09476.1"/>
    </source>
</evidence>
<sequence>MLLTATTDEGDVAWPVRIGRTWPVVPMCAGVGVWAALAGVRARSERLALEALGRSPRRNAAGPVAAGVLVSLLAGALLVACPRIDLQGYFPTMARGSDWTFDGSDFVDHAHGLRVTKDGASVASAMATDTTRHEEESGPGVAGRSVAAAVTALAGGALTLLAASVRRTERKDGGTTLRFAAAVLLAVLPTIFLFHAAAVAASRSSRGIVLTAAIVPALSLLVYAAAKFRADA</sequence>
<dbReference type="Proteomes" id="UP001374803">
    <property type="component" value="Chromosome"/>
</dbReference>
<feature type="transmembrane region" description="Helical" evidence="1">
    <location>
        <begin position="177"/>
        <end position="201"/>
    </location>
</feature>
<keyword evidence="1" id="KW-0472">Membrane</keyword>
<feature type="transmembrane region" description="Helical" evidence="1">
    <location>
        <begin position="20"/>
        <end position="40"/>
    </location>
</feature>
<gene>
    <name evidence="2" type="ORF">LVJ94_19870</name>
</gene>